<dbReference type="VEuPathDB" id="FungiDB:SCODWIG_03662"/>
<dbReference type="PANTHER" id="PTHR31975:SF2">
    <property type="entry name" value="CHITIN BIOSYNTHESIS PROTEIN CHS6-RELATED"/>
    <property type="match status" value="1"/>
</dbReference>
<proteinExistence type="predicted"/>
<feature type="compositionally biased region" description="Low complexity" evidence="1">
    <location>
        <begin position="71"/>
        <end position="84"/>
    </location>
</feature>
<name>A0A376BBC9_9ASCO</name>
<dbReference type="Proteomes" id="UP000262825">
    <property type="component" value="Unassembled WGS sequence"/>
</dbReference>
<dbReference type="PANTHER" id="PTHR31975">
    <property type="entry name" value="BUD SITE SELECTION PROTEIN 7-RELATED"/>
    <property type="match status" value="1"/>
</dbReference>
<evidence type="ECO:0000313" key="2">
    <source>
        <dbReference type="EMBL" id="SSD61901.1"/>
    </source>
</evidence>
<protein>
    <recommendedName>
        <fullName evidence="4">Chitin biosynthesis protein CHS6</fullName>
    </recommendedName>
</protein>
<evidence type="ECO:0008006" key="4">
    <source>
        <dbReference type="Google" id="ProtNLM"/>
    </source>
</evidence>
<sequence length="875" mass="101171">MGLFEILGTYGTTTTKNEQLSSGTNHSQTSLSPKKIKKKNSKMNSNLKESTSQGSINTFQSSINSKGEGNGFDNNSSNNFNDNNGAYNNIVVPKILEREVGECLKQRSKIISIINSQGGGEEEEEEKKKKSEGEEQNDFGDKRLIFCDRFIGLPDLIHSTYPHKFTKKSVGEYFYITGLDFSNEDLPIAFISMLYKNYNGTSGNTINRKFVKSDLEASQEEIRKTRKPSKSIITICSYNLFSKNDVSIKIDMENCTYETYILENGDIAGDITLHGTNVISNVWDEVFVSGVIRCVMFNIDKEWKLPGMVELSGLFNNGNNYSQSILTKILDMLPRSLETGCDFSKDNELNWLNNYLVKTFSQILVIMPHLYDWCIYEIKLRLKTHIVYELILAQVLLDCGFKELEFMEFINMKIGTYYELYRNGDHGTELGEKILPLFLNLQLHYLLNYKVDYELAYPLASFCVKNFPLNYPMWEKLALVLIKLSKFKEALYVLNSMPYLLKEDPIKSKYIKIMTPIVNAYYCMPQHKSFYIGNLNRTDLNLTSNEIDTVATFYDIKYDKVEEISFGRIIMPYPTVGFIEKIWKDSGDELGPICFGENCFNLMNYVSMKEVQSVGDLKILKRNHCNAQYTNSTLKFGYNALVEISQKMGWKNFLDLRSSIFVMSFEASERLAKTKNKRICEEWLEQLFIDLYEDYKIVLEYQRQEKEEQESNKARTGIEWELLGLTLLRTHYYEDALVCLRTSMEERFDPFAAQDLIDLYLLIYTDNVRKITEDKFLGVLIKLLSYESRFYNYLQIPTILVFQKLLLNESLSLREKGVVNTDVNNISVDSNIDDIETLKNKCLALSFVRNNKSLISMMDIIFNTLPNNDDTHNVY</sequence>
<dbReference type="Pfam" id="PF09295">
    <property type="entry name" value="ChAPs"/>
    <property type="match status" value="2"/>
</dbReference>
<organism evidence="2 3">
    <name type="scientific">Saccharomycodes ludwigii</name>
    <dbReference type="NCBI Taxonomy" id="36035"/>
    <lineage>
        <taxon>Eukaryota</taxon>
        <taxon>Fungi</taxon>
        <taxon>Dikarya</taxon>
        <taxon>Ascomycota</taxon>
        <taxon>Saccharomycotina</taxon>
        <taxon>Saccharomycetes</taxon>
        <taxon>Saccharomycodales</taxon>
        <taxon>Saccharomycodaceae</taxon>
        <taxon>Saccharomycodes</taxon>
    </lineage>
</organism>
<dbReference type="GO" id="GO:0034044">
    <property type="term" value="C:exomer complex"/>
    <property type="evidence" value="ECO:0007669"/>
    <property type="project" value="TreeGrafter"/>
</dbReference>
<feature type="compositionally biased region" description="Polar residues" evidence="1">
    <location>
        <begin position="14"/>
        <end position="29"/>
    </location>
</feature>
<feature type="compositionally biased region" description="Polar residues" evidence="1">
    <location>
        <begin position="51"/>
        <end position="67"/>
    </location>
</feature>
<feature type="region of interest" description="Disordered" evidence="1">
    <location>
        <begin position="115"/>
        <end position="136"/>
    </location>
</feature>
<dbReference type="Gene3D" id="1.25.40.10">
    <property type="entry name" value="Tetratricopeptide repeat domain"/>
    <property type="match status" value="1"/>
</dbReference>
<dbReference type="AlphaFoldDB" id="A0A376BBC9"/>
<dbReference type="EMBL" id="UFAJ01000974">
    <property type="protein sequence ID" value="SSD61901.1"/>
    <property type="molecule type" value="Genomic_DNA"/>
</dbReference>
<feature type="region of interest" description="Disordered" evidence="1">
    <location>
        <begin position="14"/>
        <end position="84"/>
    </location>
</feature>
<feature type="compositionally biased region" description="Basic and acidic residues" evidence="1">
    <location>
        <begin position="126"/>
        <end position="136"/>
    </location>
</feature>
<keyword evidence="3" id="KW-1185">Reference proteome</keyword>
<dbReference type="InterPro" id="IPR015374">
    <property type="entry name" value="ChAPs"/>
</dbReference>
<evidence type="ECO:0000256" key="1">
    <source>
        <dbReference type="SAM" id="MobiDB-lite"/>
    </source>
</evidence>
<gene>
    <name evidence="2" type="ORF">SCODWIG_03662</name>
</gene>
<evidence type="ECO:0000313" key="3">
    <source>
        <dbReference type="Proteomes" id="UP000262825"/>
    </source>
</evidence>
<accession>A0A376BBC9</accession>
<dbReference type="InterPro" id="IPR011990">
    <property type="entry name" value="TPR-like_helical_dom_sf"/>
</dbReference>
<dbReference type="GO" id="GO:0006893">
    <property type="term" value="P:Golgi to plasma membrane transport"/>
    <property type="evidence" value="ECO:0007669"/>
    <property type="project" value="UniProtKB-ARBA"/>
</dbReference>
<reference evidence="3" key="1">
    <citation type="submission" date="2018-06" db="EMBL/GenBank/DDBJ databases">
        <authorList>
            <person name="Guldener U."/>
        </authorList>
    </citation>
    <scope>NUCLEOTIDE SEQUENCE [LARGE SCALE GENOMIC DNA]</scope>
    <source>
        <strain evidence="3">UTAD17</strain>
    </source>
</reference>